<keyword evidence="11" id="KW-0812">Transmembrane</keyword>
<comment type="similarity">
    <text evidence="3 10">Belongs to the glycosyl hydrolase 76 family.</text>
</comment>
<dbReference type="GO" id="GO:0012505">
    <property type="term" value="C:endomembrane system"/>
    <property type="evidence" value="ECO:0007669"/>
    <property type="project" value="UniProtKB-SubCell"/>
</dbReference>
<dbReference type="GO" id="GO:0009272">
    <property type="term" value="P:fungal-type cell wall biogenesis"/>
    <property type="evidence" value="ECO:0007669"/>
    <property type="project" value="TreeGrafter"/>
</dbReference>
<dbReference type="EC" id="3.2.1.101" evidence="4 10"/>
<dbReference type="EMBL" id="LFZN01000039">
    <property type="protein sequence ID" value="KXT02681.1"/>
    <property type="molecule type" value="Genomic_DNA"/>
</dbReference>
<comment type="subcellular location">
    <subcellularLocation>
        <location evidence="2">Endomembrane system</location>
    </subcellularLocation>
</comment>
<comment type="caution">
    <text evidence="13">The sequence shown here is derived from an EMBL/GenBank/DDBJ whole genome shotgun (WGS) entry which is preliminary data.</text>
</comment>
<keyword evidence="8" id="KW-0325">Glycoprotein</keyword>
<protein>
    <recommendedName>
        <fullName evidence="4 10">Mannan endo-1,6-alpha-mannosidase</fullName>
        <ecNumber evidence="4 10">3.2.1.101</ecNumber>
    </recommendedName>
</protein>
<feature type="chain" id="PRO_5007806769" description="Mannan endo-1,6-alpha-mannosidase" evidence="12">
    <location>
        <begin position="21"/>
        <end position="471"/>
    </location>
</feature>
<dbReference type="OrthoDB" id="4187847at2759"/>
<dbReference type="Pfam" id="PF03663">
    <property type="entry name" value="Glyco_hydro_76"/>
    <property type="match status" value="1"/>
</dbReference>
<feature type="signal peptide" evidence="12">
    <location>
        <begin position="1"/>
        <end position="20"/>
    </location>
</feature>
<dbReference type="FunFam" id="1.50.10.20:FF:000006">
    <property type="entry name" value="Mannan endo-1,6-alpha-mannosidase"/>
    <property type="match status" value="1"/>
</dbReference>
<dbReference type="AlphaFoldDB" id="A0A139HJL8"/>
<dbReference type="Gene3D" id="1.50.10.20">
    <property type="match status" value="1"/>
</dbReference>
<dbReference type="GO" id="GO:0016052">
    <property type="term" value="P:carbohydrate catabolic process"/>
    <property type="evidence" value="ECO:0007669"/>
    <property type="project" value="InterPro"/>
</dbReference>
<organism evidence="13 14">
    <name type="scientific">Pseudocercospora eumusae</name>
    <dbReference type="NCBI Taxonomy" id="321146"/>
    <lineage>
        <taxon>Eukaryota</taxon>
        <taxon>Fungi</taxon>
        <taxon>Dikarya</taxon>
        <taxon>Ascomycota</taxon>
        <taxon>Pezizomycotina</taxon>
        <taxon>Dothideomycetes</taxon>
        <taxon>Dothideomycetidae</taxon>
        <taxon>Mycosphaerellales</taxon>
        <taxon>Mycosphaerellaceae</taxon>
        <taxon>Pseudocercospora</taxon>
    </lineage>
</organism>
<dbReference type="PIRSF" id="PIRSF016302">
    <property type="entry name" value="Man_a_manosd"/>
    <property type="match status" value="1"/>
</dbReference>
<evidence type="ECO:0000256" key="1">
    <source>
        <dbReference type="ARBA" id="ARBA00001452"/>
    </source>
</evidence>
<evidence type="ECO:0000256" key="9">
    <source>
        <dbReference type="ARBA" id="ARBA00023295"/>
    </source>
</evidence>
<gene>
    <name evidence="13" type="ORF">AC578_1156</name>
</gene>
<dbReference type="Proteomes" id="UP000070133">
    <property type="component" value="Unassembled WGS sequence"/>
</dbReference>
<proteinExistence type="inferred from homology"/>
<comment type="catalytic activity">
    <reaction evidence="1 10">
        <text>Random hydrolysis of (1-&gt;6)-alpha-D-mannosidic linkages in unbranched (1-&gt;6)-mannans.</text>
        <dbReference type="EC" id="3.2.1.101"/>
    </reaction>
</comment>
<accession>A0A139HJL8</accession>
<evidence type="ECO:0000256" key="3">
    <source>
        <dbReference type="ARBA" id="ARBA00009699"/>
    </source>
</evidence>
<evidence type="ECO:0000256" key="5">
    <source>
        <dbReference type="ARBA" id="ARBA00022729"/>
    </source>
</evidence>
<dbReference type="GO" id="GO:0008496">
    <property type="term" value="F:mannan endo-1,6-alpha-mannosidase activity"/>
    <property type="evidence" value="ECO:0007669"/>
    <property type="project" value="UniProtKB-UniRule"/>
</dbReference>
<dbReference type="PANTHER" id="PTHR12145:SF36">
    <property type="entry name" value="MANNAN ENDO-1,6-ALPHA-MANNOSIDASE DCW1"/>
    <property type="match status" value="1"/>
</dbReference>
<evidence type="ECO:0000256" key="6">
    <source>
        <dbReference type="ARBA" id="ARBA00022801"/>
    </source>
</evidence>
<keyword evidence="9 10" id="KW-0326">Glycosidase</keyword>
<evidence type="ECO:0000256" key="8">
    <source>
        <dbReference type="ARBA" id="ARBA00023180"/>
    </source>
</evidence>
<keyword evidence="7 11" id="KW-0472">Membrane</keyword>
<evidence type="ECO:0000256" key="11">
    <source>
        <dbReference type="SAM" id="Phobius"/>
    </source>
</evidence>
<evidence type="ECO:0000256" key="7">
    <source>
        <dbReference type="ARBA" id="ARBA00023136"/>
    </source>
</evidence>
<sequence>MISFKAIFAALAASITFTQALNLDVNNVDSIRNAARTLAFGLQSNYHNNASGTPATAVGTLPAPLYWWEAGAVWGAMIDYWAYTGDTSYNDVITQALLAQVGPDWNYEPPAYYTSLGNDDQAFWALAVLSAEEYGFPFPSGQKVTSWLALAEAVWSRQMSRWNTQSCGGGLKWQIFQSNKGYNYRNSISNGAFLQISARLARYTGDQKYVQWADKTWDWMSRIGLISPNYQVFDGTDDTINCTEIDHTQWTYNPAMLLYATSTMANYTNTQIWRNRTEGLLTTIENSFFSPFPNATDIMYEPACEPFNTCNNDQFSFKAYLSRWLAKSAVLYPPITDNVRKRLQTSSLAAIKSCPDDGDTCGQKWYVDGYDGSHGVGQQLSALETVQSLLLLEPERRVPKSGVEGMIRDFEGMSMFPLYPPTATATATSVSVSGVRDGADFGGRFMMEEGKRGLKVWVVFVVAVLGVVFWA</sequence>
<feature type="transmembrane region" description="Helical" evidence="11">
    <location>
        <begin position="454"/>
        <end position="470"/>
    </location>
</feature>
<dbReference type="SUPFAM" id="SSF48208">
    <property type="entry name" value="Six-hairpin glycosidases"/>
    <property type="match status" value="1"/>
</dbReference>
<reference evidence="13 14" key="1">
    <citation type="submission" date="2015-07" db="EMBL/GenBank/DDBJ databases">
        <title>Comparative genomics of the Sigatoka disease complex on banana suggests a link between parallel evolutionary changes in Pseudocercospora fijiensis and Pseudocercospora eumusae and increased virulence on the banana host.</title>
        <authorList>
            <person name="Chang T.-C."/>
            <person name="Salvucci A."/>
            <person name="Crous P.W."/>
            <person name="Stergiopoulos I."/>
        </authorList>
    </citation>
    <scope>NUCLEOTIDE SEQUENCE [LARGE SCALE GENOMIC DNA]</scope>
    <source>
        <strain evidence="13 14">CBS 114824</strain>
    </source>
</reference>
<evidence type="ECO:0000313" key="14">
    <source>
        <dbReference type="Proteomes" id="UP000070133"/>
    </source>
</evidence>
<keyword evidence="14" id="KW-1185">Reference proteome</keyword>
<dbReference type="InterPro" id="IPR005198">
    <property type="entry name" value="Glyco_hydro_76"/>
</dbReference>
<dbReference type="InterPro" id="IPR008928">
    <property type="entry name" value="6-hairpin_glycosidase_sf"/>
</dbReference>
<keyword evidence="6 10" id="KW-0378">Hydrolase</keyword>
<evidence type="ECO:0000256" key="10">
    <source>
        <dbReference type="PIRNR" id="PIRNR016302"/>
    </source>
</evidence>
<keyword evidence="11" id="KW-1133">Transmembrane helix</keyword>
<dbReference type="PANTHER" id="PTHR12145">
    <property type="entry name" value="MANNAN ENDO-1,6-ALPHA-MANNOSIDASE DCW1"/>
    <property type="match status" value="1"/>
</dbReference>
<dbReference type="InterPro" id="IPR014480">
    <property type="entry name" value="Mannan-1_6-alpha_mannosidase"/>
</dbReference>
<name>A0A139HJL8_9PEZI</name>
<evidence type="ECO:0000313" key="13">
    <source>
        <dbReference type="EMBL" id="KXT02681.1"/>
    </source>
</evidence>
<dbReference type="STRING" id="321146.A0A139HJL8"/>
<evidence type="ECO:0000256" key="4">
    <source>
        <dbReference type="ARBA" id="ARBA00012350"/>
    </source>
</evidence>
<keyword evidence="5 12" id="KW-0732">Signal</keyword>
<evidence type="ECO:0000256" key="2">
    <source>
        <dbReference type="ARBA" id="ARBA00004308"/>
    </source>
</evidence>
<evidence type="ECO:0000256" key="12">
    <source>
        <dbReference type="SAM" id="SignalP"/>
    </source>
</evidence>